<evidence type="ECO:0000256" key="2">
    <source>
        <dbReference type="SAM" id="MobiDB-lite"/>
    </source>
</evidence>
<dbReference type="PANTHER" id="PTHR28616">
    <property type="entry name" value="COILED-COIL DOMAIN-CONTAINING PROTEIN 125"/>
    <property type="match status" value="1"/>
</dbReference>
<sequence>MWTSSRKNSLEQHVNGSGGPNFENGSSSLNSYATFNDSGPNLIYGSKDSQSSTELSLSQTGLNCPICQHDFCFSSLLCATGHGQNGLAQNCMKVVRDLHSRLHGVSLECTVLRSELEVLHKAFNSKCQAVKILTINNSQPLNENEQARSNIYASTVELEKEINRLKIDLELSKGALLSQHQSSKAKIQQLKNENENLKRQLENLHLKTGQLLEENMHLLQKNIMLICPPTHEDRVEEPFTVINSDKNTKFYLDKNSLEKLADQDVPLTSEGMLYSLENRIRPHFQDKQIPLPEMKTNPKDASLSQNGFQLFFNRFRSSKLDKLSDIQQQQQLFQKPFVEKDSQCDIGSFFIHSSSIREISIPLKCSCVNDTIEACECARTAINIQRQLLHYKCQLSEMTKKIKQLELSEDAYRHALKEQYERNKIMSIQLAGILPHTPDQVLNSPNHNLPDCPSSMANPLVKSSSIKTNPPVSQTTLSSTESLHNILLWFHKTLKATSVSLKSLSSLSSPYIQLTLDQDKSDSTTLENVYPKPKSPTAKAKMFTGSSKPEYFTLFNESNRYQYEKMTPTEGNNKQRDGSNKEQISLATKRKISLKGIKSTCNSMQWQTDDLSLLTDKIPGSHNYTSQTNNEPFEQNQIVYQRKISRSSSIHAKQLKSRCRSMEQVSQSNFSEDENMNTMLLHQLLLQMNNIAELIAKQNLISDKRVRRSSLVLT</sequence>
<dbReference type="GO" id="GO:0005737">
    <property type="term" value="C:cytoplasm"/>
    <property type="evidence" value="ECO:0007669"/>
    <property type="project" value="TreeGrafter"/>
</dbReference>
<organism evidence="3 4">
    <name type="scientific">Schistosoma japonicum</name>
    <name type="common">Blood fluke</name>
    <dbReference type="NCBI Taxonomy" id="6182"/>
    <lineage>
        <taxon>Eukaryota</taxon>
        <taxon>Metazoa</taxon>
        <taxon>Spiralia</taxon>
        <taxon>Lophotrochozoa</taxon>
        <taxon>Platyhelminthes</taxon>
        <taxon>Trematoda</taxon>
        <taxon>Digenea</taxon>
        <taxon>Strigeidida</taxon>
        <taxon>Schistosomatoidea</taxon>
        <taxon>Schistosomatidae</taxon>
        <taxon>Schistosoma</taxon>
    </lineage>
</organism>
<protein>
    <submittedName>
        <fullName evidence="3">Uncharacterized protein</fullName>
    </submittedName>
</protein>
<evidence type="ECO:0000313" key="4">
    <source>
        <dbReference type="Proteomes" id="UP000311919"/>
    </source>
</evidence>
<name>A0A4Z2DTI0_SCHJA</name>
<dbReference type="OrthoDB" id="6249140at2759"/>
<dbReference type="GO" id="GO:0035024">
    <property type="term" value="P:negative regulation of Rho protein signal transduction"/>
    <property type="evidence" value="ECO:0007669"/>
    <property type="project" value="TreeGrafter"/>
</dbReference>
<dbReference type="GO" id="GO:2000146">
    <property type="term" value="P:negative regulation of cell motility"/>
    <property type="evidence" value="ECO:0007669"/>
    <property type="project" value="TreeGrafter"/>
</dbReference>
<dbReference type="InterPro" id="IPR034608">
    <property type="entry name" value="CCDC125"/>
</dbReference>
<evidence type="ECO:0000313" key="3">
    <source>
        <dbReference type="EMBL" id="TNN19861.1"/>
    </source>
</evidence>
<keyword evidence="4" id="KW-1185">Reference proteome</keyword>
<dbReference type="AlphaFoldDB" id="A0A4Z2DTI0"/>
<keyword evidence="1" id="KW-0175">Coiled coil</keyword>
<proteinExistence type="predicted"/>
<comment type="caution">
    <text evidence="3">The sequence shown here is derived from an EMBL/GenBank/DDBJ whole genome shotgun (WGS) entry which is preliminary data.</text>
</comment>
<dbReference type="PANTHER" id="PTHR28616:SF1">
    <property type="entry name" value="COILED-COIL DOMAIN-CONTAINING PROTEIN 125"/>
    <property type="match status" value="1"/>
</dbReference>
<dbReference type="Proteomes" id="UP000311919">
    <property type="component" value="Unassembled WGS sequence"/>
</dbReference>
<accession>A0A4Z2DTI0</accession>
<gene>
    <name evidence="3" type="ORF">EWB00_006045</name>
</gene>
<feature type="region of interest" description="Disordered" evidence="2">
    <location>
        <begin position="1"/>
        <end position="25"/>
    </location>
</feature>
<dbReference type="EMBL" id="SKCS01000039">
    <property type="protein sequence ID" value="TNN19861.1"/>
    <property type="molecule type" value="Genomic_DNA"/>
</dbReference>
<feature type="coiled-coil region" evidence="1">
    <location>
        <begin position="173"/>
        <end position="214"/>
    </location>
</feature>
<evidence type="ECO:0000256" key="1">
    <source>
        <dbReference type="SAM" id="Coils"/>
    </source>
</evidence>
<feature type="compositionally biased region" description="Polar residues" evidence="2">
    <location>
        <begin position="1"/>
        <end position="15"/>
    </location>
</feature>
<reference evidence="3 4" key="1">
    <citation type="submission" date="2019-03" db="EMBL/GenBank/DDBJ databases">
        <title>An improved genome assembly of the fluke Schistosoma japonicum.</title>
        <authorList>
            <person name="Hu W."/>
            <person name="Luo F."/>
            <person name="Yin M."/>
            <person name="Mo X."/>
            <person name="Sun C."/>
            <person name="Wu Q."/>
            <person name="Zhu B."/>
            <person name="Xiang M."/>
            <person name="Wang J."/>
            <person name="Wang Y."/>
            <person name="Zhang T."/>
            <person name="Xu B."/>
            <person name="Zheng H."/>
            <person name="Feng Z."/>
        </authorList>
    </citation>
    <scope>NUCLEOTIDE SEQUENCE [LARGE SCALE GENOMIC DNA]</scope>
    <source>
        <strain evidence="3">HuSjv2</strain>
        <tissue evidence="3">Worms</tissue>
    </source>
</reference>